<dbReference type="Proteomes" id="UP000775872">
    <property type="component" value="Unassembled WGS sequence"/>
</dbReference>
<comment type="caution">
    <text evidence="2">The sequence shown here is derived from an EMBL/GenBank/DDBJ whole genome shotgun (WGS) entry which is preliminary data.</text>
</comment>
<reference evidence="2" key="1">
    <citation type="submission" date="2021-10" db="EMBL/GenBank/DDBJ databases">
        <authorList>
            <person name="Piombo E."/>
        </authorList>
    </citation>
    <scope>NUCLEOTIDE SEQUENCE</scope>
</reference>
<dbReference type="Gene3D" id="1.25.40.10">
    <property type="entry name" value="Tetratricopeptide repeat domain"/>
    <property type="match status" value="1"/>
</dbReference>
<dbReference type="EMBL" id="CABFOC020000074">
    <property type="protein sequence ID" value="CAH0057397.1"/>
    <property type="molecule type" value="Genomic_DNA"/>
</dbReference>
<protein>
    <recommendedName>
        <fullName evidence="4">Tetratricopeptide repeat protein</fullName>
    </recommendedName>
</protein>
<dbReference type="PROSITE" id="PS50005">
    <property type="entry name" value="TPR"/>
    <property type="match status" value="1"/>
</dbReference>
<evidence type="ECO:0000313" key="3">
    <source>
        <dbReference type="Proteomes" id="UP000775872"/>
    </source>
</evidence>
<evidence type="ECO:0008006" key="4">
    <source>
        <dbReference type="Google" id="ProtNLM"/>
    </source>
</evidence>
<keyword evidence="3" id="KW-1185">Reference proteome</keyword>
<dbReference type="AlphaFoldDB" id="A0A9P0EPL4"/>
<dbReference type="SUPFAM" id="SSF48452">
    <property type="entry name" value="TPR-like"/>
    <property type="match status" value="1"/>
</dbReference>
<sequence>MLYTPIVGLYLPQYWILSEVSRPSWPRNVVEVLKYCESCERVAARSAYLLAATLNESGAFDEAVKAFQQALEISSSIREEFGPDDISEAYLDLFVLYSNG</sequence>
<dbReference type="InterPro" id="IPR019734">
    <property type="entry name" value="TPR_rpt"/>
</dbReference>
<proteinExistence type="predicted"/>
<feature type="repeat" description="TPR" evidence="1">
    <location>
        <begin position="44"/>
        <end position="77"/>
    </location>
</feature>
<gene>
    <name evidence="2" type="ORF">CSOL1703_00007174</name>
</gene>
<evidence type="ECO:0000256" key="1">
    <source>
        <dbReference type="PROSITE-ProRule" id="PRU00339"/>
    </source>
</evidence>
<name>A0A9P0EPL4_9HYPO</name>
<keyword evidence="1" id="KW-0802">TPR repeat</keyword>
<organism evidence="2 3">
    <name type="scientific">Clonostachys solani</name>
    <dbReference type="NCBI Taxonomy" id="160281"/>
    <lineage>
        <taxon>Eukaryota</taxon>
        <taxon>Fungi</taxon>
        <taxon>Dikarya</taxon>
        <taxon>Ascomycota</taxon>
        <taxon>Pezizomycotina</taxon>
        <taxon>Sordariomycetes</taxon>
        <taxon>Hypocreomycetidae</taxon>
        <taxon>Hypocreales</taxon>
        <taxon>Bionectriaceae</taxon>
        <taxon>Clonostachys</taxon>
    </lineage>
</organism>
<dbReference type="InterPro" id="IPR011990">
    <property type="entry name" value="TPR-like_helical_dom_sf"/>
</dbReference>
<evidence type="ECO:0000313" key="2">
    <source>
        <dbReference type="EMBL" id="CAH0057397.1"/>
    </source>
</evidence>
<accession>A0A9P0EPL4</accession>